<dbReference type="SUPFAM" id="SSF53335">
    <property type="entry name" value="S-adenosyl-L-methionine-dependent methyltransferases"/>
    <property type="match status" value="1"/>
</dbReference>
<evidence type="ECO:0000313" key="2">
    <source>
        <dbReference type="Proteomes" id="UP000541444"/>
    </source>
</evidence>
<dbReference type="InterPro" id="IPR009902">
    <property type="entry name" value="DUF1442"/>
</dbReference>
<reference evidence="1 2" key="1">
    <citation type="journal article" date="2020" name="IScience">
        <title>Genome Sequencing of the Endangered Kingdonia uniflora (Circaeasteraceae, Ranunculales) Reveals Potential Mechanisms of Evolutionary Specialization.</title>
        <authorList>
            <person name="Sun Y."/>
            <person name="Deng T."/>
            <person name="Zhang A."/>
            <person name="Moore M.J."/>
            <person name="Landis J.B."/>
            <person name="Lin N."/>
            <person name="Zhang H."/>
            <person name="Zhang X."/>
            <person name="Huang J."/>
            <person name="Zhang X."/>
            <person name="Sun H."/>
            <person name="Wang H."/>
        </authorList>
    </citation>
    <scope>NUCLEOTIDE SEQUENCE [LARGE SCALE GENOMIC DNA]</scope>
    <source>
        <strain evidence="1">TB1705</strain>
        <tissue evidence="1">Leaf</tissue>
    </source>
</reference>
<dbReference type="PANTHER" id="PTHR33593:SF3">
    <property type="entry name" value="DUF1442 FAMILY PROTEIN"/>
    <property type="match status" value="1"/>
</dbReference>
<evidence type="ECO:0008006" key="3">
    <source>
        <dbReference type="Google" id="ProtNLM"/>
    </source>
</evidence>
<dbReference type="InterPro" id="IPR029063">
    <property type="entry name" value="SAM-dependent_MTases_sf"/>
</dbReference>
<dbReference type="PANTHER" id="PTHR33593">
    <property type="entry name" value="DUF1442 FAMILY PROTEIN"/>
    <property type="match status" value="1"/>
</dbReference>
<dbReference type="OrthoDB" id="1920785at2759"/>
<sequence length="216" mass="23368">MACWSAENATKAYLRTLKMGKRDKEPHVSEFISALAAGNSAQLMVEICGSTAGSTTLALVAAAQQTGGHVVCILRGLDELHASQDVLGHDVDCVEFVIGDAKTLLLNYYKGADFVLIDCNIDDHEGIFRTVEESSKASGAVVVGYNAFCKRSTWRSGFKTQLLPIGGGLLVTRIPAAKKVGVSAAQRSRWIVRIDQCTGEEHVFRIRSPQTKRIEA</sequence>
<protein>
    <recommendedName>
        <fullName evidence="3">S-adenosyl-L-methionine-dependent methyltransferase</fullName>
    </recommendedName>
</protein>
<organism evidence="1 2">
    <name type="scientific">Kingdonia uniflora</name>
    <dbReference type="NCBI Taxonomy" id="39325"/>
    <lineage>
        <taxon>Eukaryota</taxon>
        <taxon>Viridiplantae</taxon>
        <taxon>Streptophyta</taxon>
        <taxon>Embryophyta</taxon>
        <taxon>Tracheophyta</taxon>
        <taxon>Spermatophyta</taxon>
        <taxon>Magnoliopsida</taxon>
        <taxon>Ranunculales</taxon>
        <taxon>Circaeasteraceae</taxon>
        <taxon>Kingdonia</taxon>
    </lineage>
</organism>
<keyword evidence="2" id="KW-1185">Reference proteome</keyword>
<evidence type="ECO:0000313" key="1">
    <source>
        <dbReference type="EMBL" id="KAF6156850.1"/>
    </source>
</evidence>
<comment type="caution">
    <text evidence="1">The sequence shown here is derived from an EMBL/GenBank/DDBJ whole genome shotgun (WGS) entry which is preliminary data.</text>
</comment>
<proteinExistence type="predicted"/>
<gene>
    <name evidence="1" type="ORF">GIB67_012379</name>
</gene>
<dbReference type="Pfam" id="PF07279">
    <property type="entry name" value="DUF1442"/>
    <property type="match status" value="1"/>
</dbReference>
<accession>A0A7J7MPY0</accession>
<name>A0A7J7MPY0_9MAGN</name>
<dbReference type="AlphaFoldDB" id="A0A7J7MPY0"/>
<dbReference type="EMBL" id="JACGCM010001295">
    <property type="protein sequence ID" value="KAF6156850.1"/>
    <property type="molecule type" value="Genomic_DNA"/>
</dbReference>
<dbReference type="Gene3D" id="3.40.50.150">
    <property type="entry name" value="Vaccinia Virus protein VP39"/>
    <property type="match status" value="1"/>
</dbReference>
<dbReference type="Proteomes" id="UP000541444">
    <property type="component" value="Unassembled WGS sequence"/>
</dbReference>